<dbReference type="Gene3D" id="3.90.226.10">
    <property type="entry name" value="2-enoyl-CoA Hydratase, Chain A, domain 1"/>
    <property type="match status" value="1"/>
</dbReference>
<evidence type="ECO:0000256" key="1">
    <source>
        <dbReference type="ARBA" id="ARBA00005254"/>
    </source>
</evidence>
<comment type="similarity">
    <text evidence="1 3">Belongs to the enoyl-CoA hydratase/isomerase family.</text>
</comment>
<dbReference type="Gene3D" id="1.10.12.10">
    <property type="entry name" value="Lyase 2-enoyl-coa Hydratase, Chain A, domain 2"/>
    <property type="match status" value="1"/>
</dbReference>
<proteinExistence type="inferred from homology"/>
<name>A0ABP0TA58_9BRYO</name>
<dbReference type="Pfam" id="PF00378">
    <property type="entry name" value="ECH_1"/>
    <property type="match status" value="1"/>
</dbReference>
<dbReference type="EMBL" id="OZ019893">
    <property type="protein sequence ID" value="CAK9190771.1"/>
    <property type="molecule type" value="Genomic_DNA"/>
</dbReference>
<organism evidence="4 5">
    <name type="scientific">Sphagnum troendelagicum</name>
    <dbReference type="NCBI Taxonomy" id="128251"/>
    <lineage>
        <taxon>Eukaryota</taxon>
        <taxon>Viridiplantae</taxon>
        <taxon>Streptophyta</taxon>
        <taxon>Embryophyta</taxon>
        <taxon>Bryophyta</taxon>
        <taxon>Sphagnophytina</taxon>
        <taxon>Sphagnopsida</taxon>
        <taxon>Sphagnales</taxon>
        <taxon>Sphagnaceae</taxon>
        <taxon>Sphagnum</taxon>
    </lineage>
</organism>
<dbReference type="PANTHER" id="PTHR11941">
    <property type="entry name" value="ENOYL-COA HYDRATASE-RELATED"/>
    <property type="match status" value="1"/>
</dbReference>
<dbReference type="PROSITE" id="PS00166">
    <property type="entry name" value="ENOYL_COA_HYDRATASE"/>
    <property type="match status" value="1"/>
</dbReference>
<keyword evidence="5" id="KW-1185">Reference proteome</keyword>
<evidence type="ECO:0000256" key="3">
    <source>
        <dbReference type="RuleBase" id="RU003707"/>
    </source>
</evidence>
<evidence type="ECO:0000256" key="2">
    <source>
        <dbReference type="ARBA" id="ARBA00023239"/>
    </source>
</evidence>
<sequence>MRLRGYFTPIVQYARTLRAISPVAQQRFEGSTMFTDTSLGQQLSSQCRRSIPWQRATPLIFSQHQCSAFHHHSVARDLAGKRQELAHSIHTCRCLHQEMGTVEGTTQGRILKGKEYTCIQAELLEGGAIGLITLDRPKALNALSEALMKEVLDALQTYDADPQVGAIVITGKDKAFAAGADIKEMKDKRFVDAYASRFVFHWNSISAIRKPIIAAVNGYALGGGCELAMLCDIVLAGEKAMFGQPELNLGTIPGIGGTQRLIREVGKSRAMEMILTGKHFMDAEEAAQKGLVSRVVPGSNDALLAEAISVGKQIAQQSKPVVALAKECVNAAYEIGLQEGIKKEQSLFYATFALEDQKEGMQAFIEKRKPDFKHK</sequence>
<dbReference type="Proteomes" id="UP001497512">
    <property type="component" value="Chromosome 1"/>
</dbReference>
<dbReference type="CDD" id="cd06558">
    <property type="entry name" value="crotonase-like"/>
    <property type="match status" value="1"/>
</dbReference>
<dbReference type="PANTHER" id="PTHR11941:SF54">
    <property type="entry name" value="ENOYL-COA HYDRATASE, MITOCHONDRIAL"/>
    <property type="match status" value="1"/>
</dbReference>
<gene>
    <name evidence="4" type="ORF">CSSPTR1EN2_LOCUS1057</name>
</gene>
<dbReference type="InterPro" id="IPR001753">
    <property type="entry name" value="Enoyl-CoA_hydra/iso"/>
</dbReference>
<evidence type="ECO:0008006" key="6">
    <source>
        <dbReference type="Google" id="ProtNLM"/>
    </source>
</evidence>
<dbReference type="InterPro" id="IPR014748">
    <property type="entry name" value="Enoyl-CoA_hydra_C"/>
</dbReference>
<dbReference type="SUPFAM" id="SSF52096">
    <property type="entry name" value="ClpP/crotonase"/>
    <property type="match status" value="1"/>
</dbReference>
<keyword evidence="2" id="KW-0456">Lyase</keyword>
<dbReference type="InterPro" id="IPR029045">
    <property type="entry name" value="ClpP/crotonase-like_dom_sf"/>
</dbReference>
<evidence type="ECO:0000313" key="5">
    <source>
        <dbReference type="Proteomes" id="UP001497512"/>
    </source>
</evidence>
<accession>A0ABP0TA58</accession>
<evidence type="ECO:0000313" key="4">
    <source>
        <dbReference type="EMBL" id="CAK9190771.1"/>
    </source>
</evidence>
<reference evidence="4 5" key="1">
    <citation type="submission" date="2024-02" db="EMBL/GenBank/DDBJ databases">
        <authorList>
            <consortium name="ELIXIR-Norway"/>
            <consortium name="Elixir Norway"/>
        </authorList>
    </citation>
    <scope>NUCLEOTIDE SEQUENCE [LARGE SCALE GENOMIC DNA]</scope>
</reference>
<protein>
    <recommendedName>
        <fullName evidence="6">Enoyl-CoA hydratase</fullName>
    </recommendedName>
</protein>
<dbReference type="InterPro" id="IPR018376">
    <property type="entry name" value="Enoyl-CoA_hyd/isom_CS"/>
</dbReference>